<comment type="caution">
    <text evidence="1">The sequence shown here is derived from an EMBL/GenBank/DDBJ whole genome shotgun (WGS) entry which is preliminary data.</text>
</comment>
<reference evidence="1" key="1">
    <citation type="submission" date="2016-10" db="EMBL/GenBank/DDBJ databases">
        <authorList>
            <person name="Varghese N."/>
            <person name="Submissions S."/>
        </authorList>
    </citation>
    <scope>NUCLEOTIDE SEQUENCE [LARGE SCALE GENOMIC DNA]</scope>
    <source>
        <strain evidence="1">YR281</strain>
    </source>
</reference>
<dbReference type="AlphaFoldDB" id="A0A7Z7BA43"/>
<name>A0A7Z7BA43_9BURK</name>
<dbReference type="RefSeq" id="WP_143036555.1">
    <property type="nucleotide sequence ID" value="NZ_FNDI01000016.1"/>
</dbReference>
<organism evidence="1 2">
    <name type="scientific">Paraburkholderia steynii</name>
    <dbReference type="NCBI Taxonomy" id="1245441"/>
    <lineage>
        <taxon>Bacteria</taxon>
        <taxon>Pseudomonadati</taxon>
        <taxon>Pseudomonadota</taxon>
        <taxon>Betaproteobacteria</taxon>
        <taxon>Burkholderiales</taxon>
        <taxon>Burkholderiaceae</taxon>
        <taxon>Paraburkholderia</taxon>
    </lineage>
</organism>
<dbReference type="Proteomes" id="UP000198900">
    <property type="component" value="Unassembled WGS sequence"/>
</dbReference>
<keyword evidence="2" id="KW-1185">Reference proteome</keyword>
<protein>
    <submittedName>
        <fullName evidence="1">Uncharacterized protein</fullName>
    </submittedName>
</protein>
<proteinExistence type="predicted"/>
<accession>A0A7Z7BA43</accession>
<dbReference type="EMBL" id="FNDI01000016">
    <property type="protein sequence ID" value="SDI38659.1"/>
    <property type="molecule type" value="Genomic_DNA"/>
</dbReference>
<gene>
    <name evidence="1" type="ORF">SAMN04487926_11618</name>
</gene>
<evidence type="ECO:0000313" key="1">
    <source>
        <dbReference type="EMBL" id="SDI38659.1"/>
    </source>
</evidence>
<evidence type="ECO:0000313" key="2">
    <source>
        <dbReference type="Proteomes" id="UP000198900"/>
    </source>
</evidence>
<sequence length="142" mass="15294">MIRDDWESICTLEEKDLPIGYPWYFVTEIIGDWTILRFAATGSWACLGQAIKACGPDGHPGLPIAAERLLLPSSCPGTLLGKFGGSTASLNDNAAFAIGACCYTPMPEKKNCQLFISINGARPVSTNVLDLIRLEIFGAVDQ</sequence>